<dbReference type="SUPFAM" id="SSF51735">
    <property type="entry name" value="NAD(P)-binding Rossmann-fold domains"/>
    <property type="match status" value="1"/>
</dbReference>
<dbReference type="InterPro" id="IPR036291">
    <property type="entry name" value="NAD(P)-bd_dom_sf"/>
</dbReference>
<dbReference type="Proteomes" id="UP000310458">
    <property type="component" value="Unassembled WGS sequence"/>
</dbReference>
<keyword evidence="4" id="KW-1185">Reference proteome</keyword>
<protein>
    <submittedName>
        <fullName evidence="3">TrkA family potassium uptake protein</fullName>
    </submittedName>
</protein>
<dbReference type="OrthoDB" id="9776294at2"/>
<dbReference type="InterPro" id="IPR003148">
    <property type="entry name" value="RCK_N"/>
</dbReference>
<evidence type="ECO:0000259" key="1">
    <source>
        <dbReference type="PROSITE" id="PS51201"/>
    </source>
</evidence>
<name>A0A5R9BBI2_9MICC</name>
<dbReference type="GO" id="GO:0006813">
    <property type="term" value="P:potassium ion transport"/>
    <property type="evidence" value="ECO:0007669"/>
    <property type="project" value="InterPro"/>
</dbReference>
<organism evidence="3 4">
    <name type="scientific">Nesterenkonia salmonea</name>
    <dbReference type="NCBI Taxonomy" id="1804987"/>
    <lineage>
        <taxon>Bacteria</taxon>
        <taxon>Bacillati</taxon>
        <taxon>Actinomycetota</taxon>
        <taxon>Actinomycetes</taxon>
        <taxon>Micrococcales</taxon>
        <taxon>Micrococcaceae</taxon>
        <taxon>Nesterenkonia</taxon>
    </lineage>
</organism>
<gene>
    <name evidence="3" type="ORF">FEF26_09925</name>
</gene>
<evidence type="ECO:0000259" key="2">
    <source>
        <dbReference type="PROSITE" id="PS51202"/>
    </source>
</evidence>
<dbReference type="Pfam" id="PF02080">
    <property type="entry name" value="TrkA_C"/>
    <property type="match status" value="1"/>
</dbReference>
<dbReference type="InterPro" id="IPR050721">
    <property type="entry name" value="Trk_Ktr_HKT_K-transport"/>
</dbReference>
<evidence type="ECO:0000313" key="3">
    <source>
        <dbReference type="EMBL" id="TLP95828.1"/>
    </source>
</evidence>
<dbReference type="InterPro" id="IPR006037">
    <property type="entry name" value="RCK_C"/>
</dbReference>
<dbReference type="EMBL" id="VAVZ01000026">
    <property type="protein sequence ID" value="TLP95828.1"/>
    <property type="molecule type" value="Genomic_DNA"/>
</dbReference>
<dbReference type="Pfam" id="PF02254">
    <property type="entry name" value="TrkA_N"/>
    <property type="match status" value="1"/>
</dbReference>
<dbReference type="Gene3D" id="3.30.70.1450">
    <property type="entry name" value="Regulator of K+ conductance, C-terminal domain"/>
    <property type="match status" value="1"/>
</dbReference>
<feature type="domain" description="RCK C-terminal" evidence="2">
    <location>
        <begin position="178"/>
        <end position="260"/>
    </location>
</feature>
<dbReference type="PANTHER" id="PTHR43833">
    <property type="entry name" value="POTASSIUM CHANNEL PROTEIN 2-RELATED-RELATED"/>
    <property type="match status" value="1"/>
</dbReference>
<dbReference type="SUPFAM" id="SSF116726">
    <property type="entry name" value="TrkA C-terminal domain-like"/>
    <property type="match status" value="1"/>
</dbReference>
<dbReference type="GO" id="GO:0008324">
    <property type="term" value="F:monoatomic cation transmembrane transporter activity"/>
    <property type="evidence" value="ECO:0007669"/>
    <property type="project" value="InterPro"/>
</dbReference>
<sequence length="260" mass="28277">MSSRFSCSPGVWASLPSRRLSLSAKSEFVTVIRKEGRSLAKNQQANKPVLLIGMGRFGIALAQQLVDQDKEVLAVDRHRSLVQKYADALTHTVEADATDIEALRQLGAEDFDSAVVGVGTSIESSVLIAANLVDLGVNQVWAKAINPTHGKILTRIGCHHVIYPEHDAGVRAAHLVSGQMMDFIKFDDDFAIVKMRPPKALQGKTINESQPRKRHQVNVVGVKSPGKDFVYAQPDTKVSPGDTIVVSGDVSQLEYFADHA</sequence>
<evidence type="ECO:0000313" key="4">
    <source>
        <dbReference type="Proteomes" id="UP000310458"/>
    </source>
</evidence>
<proteinExistence type="predicted"/>
<comment type="caution">
    <text evidence="3">The sequence shown here is derived from an EMBL/GenBank/DDBJ whole genome shotgun (WGS) entry which is preliminary data.</text>
</comment>
<dbReference type="AlphaFoldDB" id="A0A5R9BBI2"/>
<dbReference type="PROSITE" id="PS51201">
    <property type="entry name" value="RCK_N"/>
    <property type="match status" value="1"/>
</dbReference>
<dbReference type="PROSITE" id="PS51202">
    <property type="entry name" value="RCK_C"/>
    <property type="match status" value="1"/>
</dbReference>
<accession>A0A5R9BBI2</accession>
<feature type="domain" description="RCK N-terminal" evidence="1">
    <location>
        <begin position="46"/>
        <end position="162"/>
    </location>
</feature>
<dbReference type="PANTHER" id="PTHR43833:SF7">
    <property type="entry name" value="KTR SYSTEM POTASSIUM UPTAKE PROTEIN C"/>
    <property type="match status" value="1"/>
</dbReference>
<reference evidence="3 4" key="1">
    <citation type="submission" date="2019-05" db="EMBL/GenBank/DDBJ databases">
        <title>Nesterenkonia sp. GY074 isolated from the Southern Atlantic Ocean.</title>
        <authorList>
            <person name="Zhang G."/>
        </authorList>
    </citation>
    <scope>NUCLEOTIDE SEQUENCE [LARGE SCALE GENOMIC DNA]</scope>
    <source>
        <strain evidence="3 4">GY074</strain>
    </source>
</reference>
<dbReference type="InterPro" id="IPR036721">
    <property type="entry name" value="RCK_C_sf"/>
</dbReference>
<dbReference type="Gene3D" id="3.40.50.720">
    <property type="entry name" value="NAD(P)-binding Rossmann-like Domain"/>
    <property type="match status" value="1"/>
</dbReference>